<protein>
    <submittedName>
        <fullName evidence="1">Uncharacterized protein</fullName>
    </submittedName>
</protein>
<sequence length="41" mass="4852">MRKVKLEVNFIATFIFYPALCHHEYRSTLVNACHTHAITQF</sequence>
<dbReference type="Proteomes" id="UP000195442">
    <property type="component" value="Unassembled WGS sequence"/>
</dbReference>
<dbReference type="AlphaFoldDB" id="A0A1R4H0V4"/>
<evidence type="ECO:0000313" key="2">
    <source>
        <dbReference type="Proteomes" id="UP000195442"/>
    </source>
</evidence>
<gene>
    <name evidence="1" type="ORF">CRENPOLYSF2_1180009</name>
</gene>
<proteinExistence type="predicted"/>
<name>A0A1R4H0V4_9GAMM</name>
<dbReference type="EMBL" id="FUKJ01000022">
    <property type="protein sequence ID" value="SJM89479.1"/>
    <property type="molecule type" value="Genomic_DNA"/>
</dbReference>
<keyword evidence="2" id="KW-1185">Reference proteome</keyword>
<organism evidence="1 2">
    <name type="scientific">Crenothrix polyspora</name>
    <dbReference type="NCBI Taxonomy" id="360316"/>
    <lineage>
        <taxon>Bacteria</taxon>
        <taxon>Pseudomonadati</taxon>
        <taxon>Pseudomonadota</taxon>
        <taxon>Gammaproteobacteria</taxon>
        <taxon>Methylococcales</taxon>
        <taxon>Crenotrichaceae</taxon>
        <taxon>Crenothrix</taxon>
    </lineage>
</organism>
<reference evidence="2" key="1">
    <citation type="submission" date="2017-02" db="EMBL/GenBank/DDBJ databases">
        <authorList>
            <person name="Daims H."/>
        </authorList>
    </citation>
    <scope>NUCLEOTIDE SEQUENCE [LARGE SCALE GENOMIC DNA]</scope>
</reference>
<accession>A0A1R4H0V4</accession>
<evidence type="ECO:0000313" key="1">
    <source>
        <dbReference type="EMBL" id="SJM89479.1"/>
    </source>
</evidence>